<dbReference type="Pfam" id="PF00109">
    <property type="entry name" value="ketoacyl-synt"/>
    <property type="match status" value="1"/>
</dbReference>
<keyword evidence="10 11" id="KW-0012">Acyltransferase</keyword>
<dbReference type="InterPro" id="IPR017568">
    <property type="entry name" value="3-oxoacyl-ACP_synth-2"/>
</dbReference>
<dbReference type="GO" id="GO:0005829">
    <property type="term" value="C:cytosol"/>
    <property type="evidence" value="ECO:0007669"/>
    <property type="project" value="TreeGrafter"/>
</dbReference>
<evidence type="ECO:0000256" key="11">
    <source>
        <dbReference type="PIRNR" id="PIRNR000447"/>
    </source>
</evidence>
<comment type="catalytic activity">
    <reaction evidence="11">
        <text>(9Z)-hexadecenoyl-[ACP] + malonyl-[ACP] + H(+) = 3-oxo-(11Z)-octadecenoyl-[ACP] + holo-[ACP] + CO2</text>
        <dbReference type="Rhea" id="RHEA:55040"/>
        <dbReference type="Rhea" id="RHEA-COMP:9623"/>
        <dbReference type="Rhea" id="RHEA-COMP:9685"/>
        <dbReference type="Rhea" id="RHEA-COMP:10800"/>
        <dbReference type="Rhea" id="RHEA-COMP:14074"/>
        <dbReference type="ChEBI" id="CHEBI:15378"/>
        <dbReference type="ChEBI" id="CHEBI:16526"/>
        <dbReference type="ChEBI" id="CHEBI:64479"/>
        <dbReference type="ChEBI" id="CHEBI:78449"/>
        <dbReference type="ChEBI" id="CHEBI:83989"/>
        <dbReference type="ChEBI" id="CHEBI:138538"/>
        <dbReference type="EC" id="2.3.1.179"/>
    </reaction>
</comment>
<evidence type="ECO:0000313" key="15">
    <source>
        <dbReference type="EMBL" id="CAA9423197.1"/>
    </source>
</evidence>
<comment type="catalytic activity">
    <reaction evidence="11">
        <text>a fatty acyl-[ACP] + malonyl-[ACP] + H(+) = a 3-oxoacyl-[ACP] + holo-[ACP] + CO2</text>
        <dbReference type="Rhea" id="RHEA:22836"/>
        <dbReference type="Rhea" id="RHEA-COMP:9623"/>
        <dbReference type="Rhea" id="RHEA-COMP:9685"/>
        <dbReference type="Rhea" id="RHEA-COMP:9916"/>
        <dbReference type="Rhea" id="RHEA-COMP:14125"/>
        <dbReference type="ChEBI" id="CHEBI:15378"/>
        <dbReference type="ChEBI" id="CHEBI:16526"/>
        <dbReference type="ChEBI" id="CHEBI:64479"/>
        <dbReference type="ChEBI" id="CHEBI:78449"/>
        <dbReference type="ChEBI" id="CHEBI:78776"/>
        <dbReference type="ChEBI" id="CHEBI:138651"/>
    </reaction>
</comment>
<dbReference type="InterPro" id="IPR000794">
    <property type="entry name" value="Beta-ketoacyl_synthase"/>
</dbReference>
<name>A0A6J4PTM5_9BACT</name>
<evidence type="ECO:0000256" key="12">
    <source>
        <dbReference type="PIRSR" id="PIRSR000447-1"/>
    </source>
</evidence>
<dbReference type="EMBL" id="CADCUQ010000692">
    <property type="protein sequence ID" value="CAA9423197.1"/>
    <property type="molecule type" value="Genomic_DNA"/>
</dbReference>
<dbReference type="InterPro" id="IPR018201">
    <property type="entry name" value="Ketoacyl_synth_AS"/>
</dbReference>
<evidence type="ECO:0000259" key="14">
    <source>
        <dbReference type="PROSITE" id="PS52004"/>
    </source>
</evidence>
<evidence type="ECO:0000256" key="4">
    <source>
        <dbReference type="ARBA" id="ARBA00014657"/>
    </source>
</evidence>
<keyword evidence="8" id="KW-0443">Lipid metabolism</keyword>
<dbReference type="GO" id="GO:0004315">
    <property type="term" value="F:3-oxoacyl-[acyl-carrier-protein] synthase activity"/>
    <property type="evidence" value="ECO:0007669"/>
    <property type="project" value="UniProtKB-UniRule"/>
</dbReference>
<comment type="pathway">
    <text evidence="1 11">Lipid metabolism; fatty acid biosynthesis.</text>
</comment>
<dbReference type="InterPro" id="IPR014030">
    <property type="entry name" value="Ketoacyl_synth_N"/>
</dbReference>
<reference evidence="15" key="1">
    <citation type="submission" date="2020-02" db="EMBL/GenBank/DDBJ databases">
        <authorList>
            <person name="Meier V. D."/>
        </authorList>
    </citation>
    <scope>NUCLEOTIDE SEQUENCE</scope>
    <source>
        <strain evidence="15">AVDCRST_MAG64</strain>
    </source>
</reference>
<evidence type="ECO:0000256" key="6">
    <source>
        <dbReference type="ARBA" id="ARBA00022679"/>
    </source>
</evidence>
<dbReference type="InterPro" id="IPR016039">
    <property type="entry name" value="Thiolase-like"/>
</dbReference>
<evidence type="ECO:0000256" key="9">
    <source>
        <dbReference type="ARBA" id="ARBA00023160"/>
    </source>
</evidence>
<evidence type="ECO:0000256" key="3">
    <source>
        <dbReference type="ARBA" id="ARBA00012356"/>
    </source>
</evidence>
<evidence type="ECO:0000256" key="8">
    <source>
        <dbReference type="ARBA" id="ARBA00023098"/>
    </source>
</evidence>
<dbReference type="NCBIfam" id="NF005589">
    <property type="entry name" value="PRK07314.1"/>
    <property type="match status" value="1"/>
</dbReference>
<dbReference type="PROSITE" id="PS00606">
    <property type="entry name" value="KS3_1"/>
    <property type="match status" value="1"/>
</dbReference>
<dbReference type="AlphaFoldDB" id="A0A6J4PTM5"/>
<evidence type="ECO:0000256" key="10">
    <source>
        <dbReference type="ARBA" id="ARBA00023315"/>
    </source>
</evidence>
<feature type="domain" description="Ketosynthase family 3 (KS3)" evidence="14">
    <location>
        <begin position="10"/>
        <end position="430"/>
    </location>
</feature>
<accession>A0A6J4PTM5</accession>
<keyword evidence="7" id="KW-0276">Fatty acid metabolism</keyword>
<evidence type="ECO:0000256" key="13">
    <source>
        <dbReference type="RuleBase" id="RU003694"/>
    </source>
</evidence>
<evidence type="ECO:0000256" key="5">
    <source>
        <dbReference type="ARBA" id="ARBA00022516"/>
    </source>
</evidence>
<protein>
    <recommendedName>
        <fullName evidence="4 11">3-oxoacyl-[acyl-carrier-protein] synthase 2</fullName>
        <ecNumber evidence="3 11">2.3.1.179</ecNumber>
    </recommendedName>
</protein>
<feature type="active site" description="For beta-ketoacyl synthase activity" evidence="12">
    <location>
        <position position="183"/>
    </location>
</feature>
<dbReference type="SMART" id="SM00825">
    <property type="entry name" value="PKS_KS"/>
    <property type="match status" value="1"/>
</dbReference>
<dbReference type="PANTHER" id="PTHR11712:SF336">
    <property type="entry name" value="3-OXOACYL-[ACYL-CARRIER-PROTEIN] SYNTHASE, MITOCHONDRIAL"/>
    <property type="match status" value="1"/>
</dbReference>
<evidence type="ECO:0000256" key="1">
    <source>
        <dbReference type="ARBA" id="ARBA00005194"/>
    </source>
</evidence>
<dbReference type="GO" id="GO:0006633">
    <property type="term" value="P:fatty acid biosynthetic process"/>
    <property type="evidence" value="ECO:0007669"/>
    <property type="project" value="UniProtKB-UniRule"/>
</dbReference>
<keyword evidence="6 11" id="KW-0808">Transferase</keyword>
<evidence type="ECO:0000256" key="2">
    <source>
        <dbReference type="ARBA" id="ARBA00008467"/>
    </source>
</evidence>
<proteinExistence type="inferred from homology"/>
<dbReference type="UniPathway" id="UPA00094"/>
<comment type="similarity">
    <text evidence="2 11 13">Belongs to the thiolase-like superfamily. Beta-ketoacyl-ACP synthases family.</text>
</comment>
<dbReference type="SUPFAM" id="SSF53901">
    <property type="entry name" value="Thiolase-like"/>
    <property type="match status" value="2"/>
</dbReference>
<dbReference type="InterPro" id="IPR014031">
    <property type="entry name" value="Ketoacyl_synth_C"/>
</dbReference>
<sequence>MAKDSSDMAKRRVVVTGLGLVTSLGEQVDGVWDALCAGRSGIVTLRRWDTSTYPTKIGGECYDFDLTKYKDAYARHKRADEDEIPRAGRLDRFAQFGIAASISAVNDANLDFKTEDQTRAGVIIGSGIGGIETIEEQNKILTARGVGRVSPFTVPRLMANAASGNVSILFRLNGPNTCVSTACATGSNAIGDAARLIQHDMADVMIAGGAEAALSALGMATFVAARALSTRNNEPTLASRPWDKDRDGFVQSEGAGVVVLEEYEHAKARGAKIYCEIVGYGMSGDGYHITAPDEQGRGAAQAMRLAIKDAGIAADQIDYINAHGTSTELGDLAETKAVKTVLGDHAYKVAISSTKSQLGHSLGASGGMEAVISALVVERNLIPPTINLVDPSPDCDLDYTPLKAKDRKVTHAMSNSFGFGGHNASLLFKKV</sequence>
<keyword evidence="5 11" id="KW-0444">Lipid biosynthesis</keyword>
<dbReference type="Pfam" id="PF02801">
    <property type="entry name" value="Ketoacyl-synt_C"/>
    <property type="match status" value="1"/>
</dbReference>
<keyword evidence="9 11" id="KW-0275">Fatty acid biosynthesis</keyword>
<dbReference type="NCBIfam" id="TIGR03150">
    <property type="entry name" value="fabF"/>
    <property type="match status" value="1"/>
</dbReference>
<dbReference type="PROSITE" id="PS52004">
    <property type="entry name" value="KS3_2"/>
    <property type="match status" value="1"/>
</dbReference>
<dbReference type="CDD" id="cd00834">
    <property type="entry name" value="KAS_I_II"/>
    <property type="match status" value="1"/>
</dbReference>
<evidence type="ECO:0000256" key="7">
    <source>
        <dbReference type="ARBA" id="ARBA00022832"/>
    </source>
</evidence>
<gene>
    <name evidence="15" type="ORF">AVDCRST_MAG64-3014</name>
</gene>
<comment type="function">
    <text evidence="11">Involved in the type II fatty acid elongation cycle. Catalyzes the elongation of a wide range of acyl-ACP by the addition of two carbons from malonyl-ACP to an acyl acceptor. Can efficiently catalyze the conversion of palmitoleoyl-ACP (cis-hexadec-9-enoyl-ACP) to cis-vaccenoyl-ACP (cis-octadec-11-enoyl-ACP), an essential step in the thermal regulation of fatty acid composition.</text>
</comment>
<dbReference type="FunFam" id="3.40.47.10:FF:000009">
    <property type="entry name" value="3-oxoacyl-[acyl-carrier-protein] synthase 2"/>
    <property type="match status" value="1"/>
</dbReference>
<dbReference type="InterPro" id="IPR020841">
    <property type="entry name" value="PKS_Beta-ketoAc_synthase_dom"/>
</dbReference>
<dbReference type="PANTHER" id="PTHR11712">
    <property type="entry name" value="POLYKETIDE SYNTHASE-RELATED"/>
    <property type="match status" value="1"/>
</dbReference>
<dbReference type="PIRSF" id="PIRSF000447">
    <property type="entry name" value="KAS_II"/>
    <property type="match status" value="1"/>
</dbReference>
<dbReference type="Gene3D" id="3.40.47.10">
    <property type="match status" value="2"/>
</dbReference>
<organism evidence="15">
    <name type="scientific">uncultured Phycisphaerae bacterium</name>
    <dbReference type="NCBI Taxonomy" id="904963"/>
    <lineage>
        <taxon>Bacteria</taxon>
        <taxon>Pseudomonadati</taxon>
        <taxon>Planctomycetota</taxon>
        <taxon>Phycisphaerae</taxon>
        <taxon>environmental samples</taxon>
    </lineage>
</organism>
<dbReference type="EC" id="2.3.1.179" evidence="3 11"/>